<evidence type="ECO:0000313" key="2">
    <source>
        <dbReference type="Proteomes" id="UP000471082"/>
    </source>
</evidence>
<feature type="non-terminal residue" evidence="1">
    <location>
        <position position="56"/>
    </location>
</feature>
<dbReference type="SUPFAM" id="SSF53218">
    <property type="entry name" value="Molybdenum cofactor biosynthesis proteins"/>
    <property type="match status" value="1"/>
</dbReference>
<dbReference type="AlphaFoldDB" id="A0A7X5N4Q0"/>
<dbReference type="InterPro" id="IPR036425">
    <property type="entry name" value="MoaB/Mog-like_dom_sf"/>
</dbReference>
<evidence type="ECO:0000313" key="1">
    <source>
        <dbReference type="EMBL" id="NEL81445.1"/>
    </source>
</evidence>
<gene>
    <name evidence="1" type="ORF">G3W61_34850</name>
</gene>
<dbReference type="EMBL" id="JAAGYU010002595">
    <property type="protein sequence ID" value="NEL81445.1"/>
    <property type="molecule type" value="Genomic_DNA"/>
</dbReference>
<name>A0A7X5N4Q0_XANPE</name>
<reference evidence="1 2" key="1">
    <citation type="submission" date="2019-11" db="EMBL/GenBank/DDBJ databases">
        <title>Genome-resolved metagenomics to study the prevalence of co-infection and intraspecific heterogeneity among plant pathogen metapopulations.</title>
        <authorList>
            <person name="Newberry E."/>
            <person name="Bhandari R."/>
            <person name="Kemble J."/>
            <person name="Sikora E."/>
            <person name="Potnis N."/>
        </authorList>
    </citation>
    <scope>NUCLEOTIDE SEQUENCE [LARGE SCALE GENOMIC DNA]</scope>
    <source>
        <strain evidence="1">Xp_Tom_Tuscaloosa_18b</strain>
    </source>
</reference>
<dbReference type="GO" id="GO:0005829">
    <property type="term" value="C:cytosol"/>
    <property type="evidence" value="ECO:0007669"/>
    <property type="project" value="TreeGrafter"/>
</dbReference>
<dbReference type="InterPro" id="IPR012245">
    <property type="entry name" value="MoaB"/>
</dbReference>
<dbReference type="Gene3D" id="3.40.980.10">
    <property type="entry name" value="MoaB/Mog-like domain"/>
    <property type="match status" value="1"/>
</dbReference>
<dbReference type="Proteomes" id="UP000471082">
    <property type="component" value="Unassembled WGS sequence"/>
</dbReference>
<dbReference type="GO" id="GO:0006777">
    <property type="term" value="P:Mo-molybdopterin cofactor biosynthetic process"/>
    <property type="evidence" value="ECO:0007669"/>
    <property type="project" value="InterPro"/>
</dbReference>
<protein>
    <submittedName>
        <fullName evidence="1">Molybdenum cofactor biosynthesis protein</fullName>
    </submittedName>
</protein>
<accession>A0A7X5N4Q0</accession>
<sequence length="56" mass="6351">MPSNPDFIPLHLCVLTVSDSRTLADDRSGDYLVDALTHDGHVLHERALCPDDRYRM</sequence>
<dbReference type="PANTHER" id="PTHR43232:SF2">
    <property type="entry name" value="MOLYBDENUM COFACTOR BIOSYNTHESIS PROTEIN B"/>
    <property type="match status" value="1"/>
</dbReference>
<organism evidence="1 2">
    <name type="scientific">Xanthomonas perforans</name>
    <dbReference type="NCBI Taxonomy" id="442694"/>
    <lineage>
        <taxon>Bacteria</taxon>
        <taxon>Pseudomonadati</taxon>
        <taxon>Pseudomonadota</taxon>
        <taxon>Gammaproteobacteria</taxon>
        <taxon>Lysobacterales</taxon>
        <taxon>Lysobacteraceae</taxon>
        <taxon>Xanthomonas</taxon>
    </lineage>
</organism>
<comment type="caution">
    <text evidence="1">The sequence shown here is derived from an EMBL/GenBank/DDBJ whole genome shotgun (WGS) entry which is preliminary data.</text>
</comment>
<dbReference type="PANTHER" id="PTHR43232">
    <property type="entry name" value="MOLYBDENUM COFACTOR BIOSYNTHESIS PROTEIN B"/>
    <property type="match status" value="1"/>
</dbReference>
<proteinExistence type="predicted"/>